<reference evidence="2 3" key="1">
    <citation type="submission" date="2018-04" db="EMBL/GenBank/DDBJ databases">
        <title>Novel actinobacteria from marine sediment.</title>
        <authorList>
            <person name="Ng Z.Y."/>
            <person name="Tan G.Y.A."/>
        </authorList>
    </citation>
    <scope>NUCLEOTIDE SEQUENCE [LARGE SCALE GENOMIC DNA]</scope>
    <source>
        <strain evidence="2 3">TPS81</strain>
    </source>
</reference>
<dbReference type="EMBL" id="QEIN01000143">
    <property type="protein sequence ID" value="RCV55622.1"/>
    <property type="molecule type" value="Genomic_DNA"/>
</dbReference>
<accession>A0A368T2W3</accession>
<dbReference type="OrthoDB" id="3499702at2"/>
<dbReference type="Proteomes" id="UP000253318">
    <property type="component" value="Unassembled WGS sequence"/>
</dbReference>
<proteinExistence type="predicted"/>
<dbReference type="InterPro" id="IPR050491">
    <property type="entry name" value="AmpC-like"/>
</dbReference>
<dbReference type="GO" id="GO:0016787">
    <property type="term" value="F:hydrolase activity"/>
    <property type="evidence" value="ECO:0007669"/>
    <property type="project" value="UniProtKB-KW"/>
</dbReference>
<comment type="caution">
    <text evidence="2">The sequence shown here is derived from an EMBL/GenBank/DDBJ whole genome shotgun (WGS) entry which is preliminary data.</text>
</comment>
<organism evidence="2 3">
    <name type="scientific">Marinitenerispora sediminis</name>
    <dbReference type="NCBI Taxonomy" id="1931232"/>
    <lineage>
        <taxon>Bacteria</taxon>
        <taxon>Bacillati</taxon>
        <taxon>Actinomycetota</taxon>
        <taxon>Actinomycetes</taxon>
        <taxon>Streptosporangiales</taxon>
        <taxon>Nocardiopsidaceae</taxon>
        <taxon>Marinitenerispora</taxon>
    </lineage>
</organism>
<dbReference type="PANTHER" id="PTHR46825:SF7">
    <property type="entry name" value="D-ALANYL-D-ALANINE CARBOXYPEPTIDASE"/>
    <property type="match status" value="1"/>
</dbReference>
<dbReference type="Pfam" id="PF00144">
    <property type="entry name" value="Beta-lactamase"/>
    <property type="match status" value="1"/>
</dbReference>
<feature type="domain" description="Beta-lactamase-related" evidence="1">
    <location>
        <begin position="64"/>
        <end position="387"/>
    </location>
</feature>
<sequence length="414" mass="45485">MGATRTCGGTDVVARPVAASAANSASTDQLPRPEDCEVPMCVRRALCCRRRDWWWRGEARRRNMRQVLARVVREGAVGAWAWDSGTTAAAGMADRGAAVPATPGLQGRIGSVTKTFTAATALLLVRDGLLSLDDTVARWLPGLLPRGGEITLRMLLEHSSGLPDYWESGPDPLAPRFITDPALRERRWTPRQLVGLVADHPLLFTPGTDVAYSNTGFTVVGLLVEAAGGRTLREQVTGRILRPLRLTQTAFPAPAQRDLPLSPWLRGYRYDDRTGASAEVPRYTTTALWGAGAMLSTARDLARFYEALLRGRVLGAELTTAMTRTRPISSPGWIPGMRMGLGLWEWVLPNGDRAWGHQGEVPGFTTWAFHSPRDRRTLVMQTNVQPYRQASSWAEAAPTRAYRDLWCGLSDRSS</sequence>
<evidence type="ECO:0000313" key="2">
    <source>
        <dbReference type="EMBL" id="RCV55622.1"/>
    </source>
</evidence>
<evidence type="ECO:0000313" key="3">
    <source>
        <dbReference type="Proteomes" id="UP000253318"/>
    </source>
</evidence>
<dbReference type="RefSeq" id="WP_114400025.1">
    <property type="nucleotide sequence ID" value="NZ_QEIM01000174.1"/>
</dbReference>
<dbReference type="Gene3D" id="3.40.710.10">
    <property type="entry name" value="DD-peptidase/beta-lactamase superfamily"/>
    <property type="match status" value="1"/>
</dbReference>
<dbReference type="PANTHER" id="PTHR46825">
    <property type="entry name" value="D-ALANYL-D-ALANINE-CARBOXYPEPTIDASE/ENDOPEPTIDASE AMPH"/>
    <property type="match status" value="1"/>
</dbReference>
<keyword evidence="3" id="KW-1185">Reference proteome</keyword>
<dbReference type="AlphaFoldDB" id="A0A368T2W3"/>
<dbReference type="InterPro" id="IPR001466">
    <property type="entry name" value="Beta-lactam-related"/>
</dbReference>
<protein>
    <submittedName>
        <fullName evidence="2">Serine hydrolase</fullName>
    </submittedName>
</protein>
<evidence type="ECO:0000259" key="1">
    <source>
        <dbReference type="Pfam" id="PF00144"/>
    </source>
</evidence>
<name>A0A368T2W3_9ACTN</name>
<dbReference type="InterPro" id="IPR012338">
    <property type="entry name" value="Beta-lactam/transpept-like"/>
</dbReference>
<keyword evidence="2" id="KW-0378">Hydrolase</keyword>
<dbReference type="SUPFAM" id="SSF56601">
    <property type="entry name" value="beta-lactamase/transpeptidase-like"/>
    <property type="match status" value="1"/>
</dbReference>
<gene>
    <name evidence="2" type="ORF">DEF24_17685</name>
</gene>